<protein>
    <submittedName>
        <fullName evidence="2">Uncharacterized protein</fullName>
    </submittedName>
</protein>
<dbReference type="AlphaFoldDB" id="A0A0J6FFF0"/>
<feature type="region of interest" description="Disordered" evidence="1">
    <location>
        <begin position="99"/>
        <end position="177"/>
    </location>
</feature>
<accession>A0A0J6FFF0</accession>
<dbReference type="Proteomes" id="UP000054567">
    <property type="component" value="Unassembled WGS sequence"/>
</dbReference>
<feature type="region of interest" description="Disordered" evidence="1">
    <location>
        <begin position="204"/>
        <end position="238"/>
    </location>
</feature>
<evidence type="ECO:0000313" key="3">
    <source>
        <dbReference type="Proteomes" id="UP000054567"/>
    </source>
</evidence>
<proteinExistence type="predicted"/>
<organism evidence="2 3">
    <name type="scientific">Coccidioides posadasii RMSCC 3488</name>
    <dbReference type="NCBI Taxonomy" id="454284"/>
    <lineage>
        <taxon>Eukaryota</taxon>
        <taxon>Fungi</taxon>
        <taxon>Dikarya</taxon>
        <taxon>Ascomycota</taxon>
        <taxon>Pezizomycotina</taxon>
        <taxon>Eurotiomycetes</taxon>
        <taxon>Eurotiomycetidae</taxon>
        <taxon>Onygenales</taxon>
        <taxon>Onygenaceae</taxon>
        <taxon>Coccidioides</taxon>
    </lineage>
</organism>
<reference evidence="3" key="2">
    <citation type="journal article" date="2009" name="Genome Res.">
        <title>Comparative genomic analyses of the human fungal pathogens Coccidioides and their relatives.</title>
        <authorList>
            <person name="Sharpton T.J."/>
            <person name="Stajich J.E."/>
            <person name="Rounsley S.D."/>
            <person name="Gardner M.J."/>
            <person name="Wortman J.R."/>
            <person name="Jordar V.S."/>
            <person name="Maiti R."/>
            <person name="Kodira C.D."/>
            <person name="Neafsey D.E."/>
            <person name="Zeng Q."/>
            <person name="Hung C.-Y."/>
            <person name="McMahan C."/>
            <person name="Muszewska A."/>
            <person name="Grynberg M."/>
            <person name="Mandel M.A."/>
            <person name="Kellner E.M."/>
            <person name="Barker B.M."/>
            <person name="Galgiani J.N."/>
            <person name="Orbach M.J."/>
            <person name="Kirkland T.N."/>
            <person name="Cole G.T."/>
            <person name="Henn M.R."/>
            <person name="Birren B.W."/>
            <person name="Taylor J.W."/>
        </authorList>
    </citation>
    <scope>NUCLEOTIDE SEQUENCE [LARGE SCALE GENOMIC DNA]</scope>
    <source>
        <strain evidence="3">RMSCC 3488</strain>
    </source>
</reference>
<name>A0A0J6FFF0_COCPO</name>
<evidence type="ECO:0000313" key="2">
    <source>
        <dbReference type="EMBL" id="KMM69033.1"/>
    </source>
</evidence>
<dbReference type="EMBL" id="DS268111">
    <property type="protein sequence ID" value="KMM69033.1"/>
    <property type="molecule type" value="Genomic_DNA"/>
</dbReference>
<gene>
    <name evidence="2" type="ORF">CPAG_05356</name>
</gene>
<dbReference type="VEuPathDB" id="FungiDB:CPAG_05356"/>
<feature type="compositionally biased region" description="Low complexity" evidence="1">
    <location>
        <begin position="107"/>
        <end position="118"/>
    </location>
</feature>
<reference evidence="2 3" key="1">
    <citation type="submission" date="2007-06" db="EMBL/GenBank/DDBJ databases">
        <title>The Genome Sequence of Coccidioides posadasii RMSCC_3488.</title>
        <authorList>
            <consortium name="Coccidioides Genome Resources Consortium"/>
            <consortium name="The Broad Institute Genome Sequencing Platform"/>
            <person name="Henn M.R."/>
            <person name="Sykes S."/>
            <person name="Young S."/>
            <person name="Jaffe D."/>
            <person name="Berlin A."/>
            <person name="Alvarez P."/>
            <person name="Butler J."/>
            <person name="Gnerre S."/>
            <person name="Grabherr M."/>
            <person name="Mauceli E."/>
            <person name="Brockman W."/>
            <person name="Kodira C."/>
            <person name="Alvarado L."/>
            <person name="Zeng Q."/>
            <person name="Crawford M."/>
            <person name="Antoine C."/>
            <person name="Devon K."/>
            <person name="Galgiani J."/>
            <person name="Orsborn K."/>
            <person name="Lewis M.L."/>
            <person name="Nusbaum C."/>
            <person name="Galagan J."/>
            <person name="Birren B."/>
        </authorList>
    </citation>
    <scope>NUCLEOTIDE SEQUENCE [LARGE SCALE GENOMIC DNA]</scope>
    <source>
        <strain evidence="2 3">RMSCC 3488</strain>
    </source>
</reference>
<reference evidence="3" key="3">
    <citation type="journal article" date="2010" name="Genome Res.">
        <title>Population genomic sequencing of Coccidioides fungi reveals recent hybridization and transposon control.</title>
        <authorList>
            <person name="Neafsey D.E."/>
            <person name="Barker B.M."/>
            <person name="Sharpton T.J."/>
            <person name="Stajich J.E."/>
            <person name="Park D.J."/>
            <person name="Whiston E."/>
            <person name="Hung C.-Y."/>
            <person name="McMahan C."/>
            <person name="White J."/>
            <person name="Sykes S."/>
            <person name="Heiman D."/>
            <person name="Young S."/>
            <person name="Zeng Q."/>
            <person name="Abouelleil A."/>
            <person name="Aftuck L."/>
            <person name="Bessette D."/>
            <person name="Brown A."/>
            <person name="FitzGerald M."/>
            <person name="Lui A."/>
            <person name="Macdonald J.P."/>
            <person name="Priest M."/>
            <person name="Orbach M.J."/>
            <person name="Galgiani J.N."/>
            <person name="Kirkland T.N."/>
            <person name="Cole G.T."/>
            <person name="Birren B.W."/>
            <person name="Henn M.R."/>
            <person name="Taylor J.W."/>
            <person name="Rounsley S.D."/>
        </authorList>
    </citation>
    <scope>NUCLEOTIDE SEQUENCE [LARGE SCALE GENOMIC DNA]</scope>
    <source>
        <strain evidence="3">RMSCC 3488</strain>
    </source>
</reference>
<evidence type="ECO:0000256" key="1">
    <source>
        <dbReference type="SAM" id="MobiDB-lite"/>
    </source>
</evidence>
<sequence>MSTGDGPASNFREPSGLAGQRLKGSVSIASMNAKKDLEGKASLEVCGIRAEQGWTYKEPCLGAWEDSRHESCFQAVLPGSYTANIPLLNLHFRRQLSTSATLSQHDSPGSTLGSSPTSKRSRMDPRVTVSDMDQLMHNNTSYDIRSHDPSLTPPSPPKTRPLAAPRDTRTKCGKGKGGACRGFWGEIPLRVTFRSPILHAHAESSLPLPSDTSPESPLARSDPNRPQRSRSPHRSSVSVEVVKLAEFLHPPAPRPLFTTKKSIFVPINLGEFNSTGHHHALKSPPNQTLVLLEQGKKN</sequence>